<evidence type="ECO:0000313" key="6">
    <source>
        <dbReference type="Proteomes" id="UP000292003"/>
    </source>
</evidence>
<keyword evidence="1" id="KW-0805">Transcription regulation</keyword>
<sequence>MGSDVPYRRRVNEAVAVIRGRWTIPVLTALALGEVQYKELLAHINEEESRAKADPDDPPLSDRVLTDTLRRAREHGLIERRAEKRPSERGRFTTTWYRLTPAGRSLLRAVRPLADWAEQYSQRS</sequence>
<feature type="domain" description="HTH hxlR-type" evidence="4">
    <location>
        <begin position="5"/>
        <end position="124"/>
    </location>
</feature>
<reference evidence="5 6" key="1">
    <citation type="submission" date="2019-02" db="EMBL/GenBank/DDBJ databases">
        <title>Draft genome sequence of Amycolatopsis sp. 8-3EHSu isolated from roots of Suaeda maritima.</title>
        <authorList>
            <person name="Duangmal K."/>
            <person name="Chantavorakit T."/>
        </authorList>
    </citation>
    <scope>NUCLEOTIDE SEQUENCE [LARGE SCALE GENOMIC DNA]</scope>
    <source>
        <strain evidence="5 6">8-3EHSu</strain>
    </source>
</reference>
<dbReference type="PROSITE" id="PS51118">
    <property type="entry name" value="HTH_HXLR"/>
    <property type="match status" value="1"/>
</dbReference>
<dbReference type="InterPro" id="IPR002577">
    <property type="entry name" value="HTH_HxlR"/>
</dbReference>
<evidence type="ECO:0000259" key="4">
    <source>
        <dbReference type="PROSITE" id="PS51118"/>
    </source>
</evidence>
<dbReference type="Proteomes" id="UP000292003">
    <property type="component" value="Unassembled WGS sequence"/>
</dbReference>
<evidence type="ECO:0000256" key="2">
    <source>
        <dbReference type="ARBA" id="ARBA00023125"/>
    </source>
</evidence>
<dbReference type="OrthoDB" id="3683390at2"/>
<dbReference type="InterPro" id="IPR036388">
    <property type="entry name" value="WH-like_DNA-bd_sf"/>
</dbReference>
<protein>
    <submittedName>
        <fullName evidence="5">Transcriptional regulator</fullName>
    </submittedName>
</protein>
<evidence type="ECO:0000256" key="1">
    <source>
        <dbReference type="ARBA" id="ARBA00023015"/>
    </source>
</evidence>
<dbReference type="GO" id="GO:0003677">
    <property type="term" value="F:DNA binding"/>
    <property type="evidence" value="ECO:0007669"/>
    <property type="project" value="UniProtKB-KW"/>
</dbReference>
<organism evidence="5 6">
    <name type="scientific">Amycolatopsis suaedae</name>
    <dbReference type="NCBI Taxonomy" id="2510978"/>
    <lineage>
        <taxon>Bacteria</taxon>
        <taxon>Bacillati</taxon>
        <taxon>Actinomycetota</taxon>
        <taxon>Actinomycetes</taxon>
        <taxon>Pseudonocardiales</taxon>
        <taxon>Pseudonocardiaceae</taxon>
        <taxon>Amycolatopsis</taxon>
    </lineage>
</organism>
<keyword evidence="6" id="KW-1185">Reference proteome</keyword>
<dbReference type="RefSeq" id="WP_130474440.1">
    <property type="nucleotide sequence ID" value="NZ_SFCC01000003.1"/>
</dbReference>
<keyword evidence="2" id="KW-0238">DNA-binding</keyword>
<dbReference type="PANTHER" id="PTHR33204:SF18">
    <property type="entry name" value="TRANSCRIPTIONAL REGULATORY PROTEIN"/>
    <property type="match status" value="1"/>
</dbReference>
<proteinExistence type="predicted"/>
<comment type="caution">
    <text evidence="5">The sequence shown here is derived from an EMBL/GenBank/DDBJ whole genome shotgun (WGS) entry which is preliminary data.</text>
</comment>
<dbReference type="EMBL" id="SFCC01000003">
    <property type="protein sequence ID" value="RZQ64641.1"/>
    <property type="molecule type" value="Genomic_DNA"/>
</dbReference>
<dbReference type="SUPFAM" id="SSF46785">
    <property type="entry name" value="Winged helix' DNA-binding domain"/>
    <property type="match status" value="1"/>
</dbReference>
<evidence type="ECO:0000256" key="3">
    <source>
        <dbReference type="ARBA" id="ARBA00023163"/>
    </source>
</evidence>
<dbReference type="PANTHER" id="PTHR33204">
    <property type="entry name" value="TRANSCRIPTIONAL REGULATOR, MARR FAMILY"/>
    <property type="match status" value="1"/>
</dbReference>
<gene>
    <name evidence="5" type="ORF">EWH70_07010</name>
</gene>
<name>A0A4Q7JA38_9PSEU</name>
<accession>A0A4Q7JA38</accession>
<dbReference type="AlphaFoldDB" id="A0A4Q7JA38"/>
<evidence type="ECO:0000313" key="5">
    <source>
        <dbReference type="EMBL" id="RZQ64641.1"/>
    </source>
</evidence>
<dbReference type="Gene3D" id="1.10.10.10">
    <property type="entry name" value="Winged helix-like DNA-binding domain superfamily/Winged helix DNA-binding domain"/>
    <property type="match status" value="1"/>
</dbReference>
<dbReference type="Pfam" id="PF01638">
    <property type="entry name" value="HxlR"/>
    <property type="match status" value="1"/>
</dbReference>
<dbReference type="InterPro" id="IPR036390">
    <property type="entry name" value="WH_DNA-bd_sf"/>
</dbReference>
<keyword evidence="3" id="KW-0804">Transcription</keyword>